<dbReference type="AlphaFoldDB" id="A0A086TFW8"/>
<feature type="compositionally biased region" description="Low complexity" evidence="10">
    <location>
        <begin position="346"/>
        <end position="355"/>
    </location>
</feature>
<gene>
    <name evidence="12" type="ORF">ACRE_008130</name>
</gene>
<dbReference type="SUPFAM" id="SSF57667">
    <property type="entry name" value="beta-beta-alpha zinc fingers"/>
    <property type="match status" value="1"/>
</dbReference>
<evidence type="ECO:0000256" key="6">
    <source>
        <dbReference type="ARBA" id="ARBA00023015"/>
    </source>
</evidence>
<dbReference type="FunFam" id="3.30.160.60:FF:000758">
    <property type="entry name" value="C2H2 transcription factor, putative"/>
    <property type="match status" value="1"/>
</dbReference>
<dbReference type="Gene3D" id="3.30.160.60">
    <property type="entry name" value="Classic Zinc Finger"/>
    <property type="match status" value="2"/>
</dbReference>
<keyword evidence="5" id="KW-0862">Zinc</keyword>
<dbReference type="FunFam" id="3.30.160.60:FF:000606">
    <property type="entry name" value="C2H2 transcription factor, putative"/>
    <property type="match status" value="1"/>
</dbReference>
<keyword evidence="3" id="KW-0677">Repeat</keyword>
<name>A0A086TFW8_HAPC1</name>
<dbReference type="GO" id="GO:0000981">
    <property type="term" value="F:DNA-binding transcription factor activity, RNA polymerase II-specific"/>
    <property type="evidence" value="ECO:0007669"/>
    <property type="project" value="TreeGrafter"/>
</dbReference>
<dbReference type="OrthoDB" id="624345at2759"/>
<dbReference type="GO" id="GO:0000122">
    <property type="term" value="P:negative regulation of transcription by RNA polymerase II"/>
    <property type="evidence" value="ECO:0007669"/>
    <property type="project" value="TreeGrafter"/>
</dbReference>
<feature type="region of interest" description="Disordered" evidence="10">
    <location>
        <begin position="212"/>
        <end position="468"/>
    </location>
</feature>
<feature type="region of interest" description="Disordered" evidence="10">
    <location>
        <begin position="572"/>
        <end position="635"/>
    </location>
</feature>
<protein>
    <submittedName>
        <fullName evidence="12">Biofilm and cell wall regulator-like protein</fullName>
    </submittedName>
</protein>
<feature type="compositionally biased region" description="Polar residues" evidence="10">
    <location>
        <begin position="53"/>
        <end position="75"/>
    </location>
</feature>
<feature type="compositionally biased region" description="Polar residues" evidence="10">
    <location>
        <begin position="591"/>
        <end position="605"/>
    </location>
</feature>
<feature type="compositionally biased region" description="Basic and acidic residues" evidence="10">
    <location>
        <begin position="421"/>
        <end position="434"/>
    </location>
</feature>
<dbReference type="PANTHER" id="PTHR19818:SF139">
    <property type="entry name" value="PAIR-RULE PROTEIN ODD-PAIRED"/>
    <property type="match status" value="1"/>
</dbReference>
<comment type="caution">
    <text evidence="12">The sequence shown here is derived from an EMBL/GenBank/DDBJ whole genome shotgun (WGS) entry which is preliminary data.</text>
</comment>
<dbReference type="PROSITE" id="PS50157">
    <property type="entry name" value="ZINC_FINGER_C2H2_2"/>
    <property type="match status" value="2"/>
</dbReference>
<feature type="domain" description="C2H2-type" evidence="11">
    <location>
        <begin position="145"/>
        <end position="175"/>
    </location>
</feature>
<dbReference type="InterPro" id="IPR036236">
    <property type="entry name" value="Znf_C2H2_sf"/>
</dbReference>
<feature type="compositionally biased region" description="Low complexity" evidence="10">
    <location>
        <begin position="249"/>
        <end position="265"/>
    </location>
</feature>
<evidence type="ECO:0000256" key="2">
    <source>
        <dbReference type="ARBA" id="ARBA00022723"/>
    </source>
</evidence>
<feature type="compositionally biased region" description="Acidic residues" evidence="10">
    <location>
        <begin position="106"/>
        <end position="129"/>
    </location>
</feature>
<dbReference type="GO" id="GO:0045944">
    <property type="term" value="P:positive regulation of transcription by RNA polymerase II"/>
    <property type="evidence" value="ECO:0007669"/>
    <property type="project" value="TreeGrafter"/>
</dbReference>
<keyword evidence="6" id="KW-0805">Transcription regulation</keyword>
<dbReference type="Proteomes" id="UP000029964">
    <property type="component" value="Unassembled WGS sequence"/>
</dbReference>
<dbReference type="GO" id="GO:0005634">
    <property type="term" value="C:nucleus"/>
    <property type="evidence" value="ECO:0007669"/>
    <property type="project" value="UniProtKB-SubCell"/>
</dbReference>
<keyword evidence="2" id="KW-0479">Metal-binding</keyword>
<evidence type="ECO:0000256" key="10">
    <source>
        <dbReference type="SAM" id="MobiDB-lite"/>
    </source>
</evidence>
<evidence type="ECO:0000256" key="7">
    <source>
        <dbReference type="ARBA" id="ARBA00023163"/>
    </source>
</evidence>
<proteinExistence type="predicted"/>
<evidence type="ECO:0000256" key="3">
    <source>
        <dbReference type="ARBA" id="ARBA00022737"/>
    </source>
</evidence>
<dbReference type="STRING" id="857340.A0A086TFW8"/>
<reference evidence="13" key="1">
    <citation type="journal article" date="2014" name="Genome Announc.">
        <title>Genome sequence and annotation of Acremonium chrysogenum, producer of the beta-lactam antibiotic cephalosporin C.</title>
        <authorList>
            <person name="Terfehr D."/>
            <person name="Dahlmann T.A."/>
            <person name="Specht T."/>
            <person name="Zadra I."/>
            <person name="Kuernsteiner H."/>
            <person name="Kueck U."/>
        </authorList>
    </citation>
    <scope>NUCLEOTIDE SEQUENCE [LARGE SCALE GENOMIC DNA]</scope>
    <source>
        <strain evidence="13">ATCC 11550 / CBS 779.69 / DSM 880 / IAM 14645 / JCM 23072 / IMI 49137</strain>
    </source>
</reference>
<dbReference type="InterPro" id="IPR013087">
    <property type="entry name" value="Znf_C2H2_type"/>
</dbReference>
<feature type="compositionally biased region" description="Low complexity" evidence="10">
    <location>
        <begin position="656"/>
        <end position="678"/>
    </location>
</feature>
<evidence type="ECO:0000259" key="11">
    <source>
        <dbReference type="PROSITE" id="PS50157"/>
    </source>
</evidence>
<evidence type="ECO:0000313" key="12">
    <source>
        <dbReference type="EMBL" id="KFH48250.1"/>
    </source>
</evidence>
<keyword evidence="7" id="KW-0804">Transcription</keyword>
<feature type="compositionally biased region" description="Polar residues" evidence="10">
    <location>
        <begin position="333"/>
        <end position="345"/>
    </location>
</feature>
<evidence type="ECO:0000313" key="13">
    <source>
        <dbReference type="Proteomes" id="UP000029964"/>
    </source>
</evidence>
<feature type="compositionally biased region" description="Low complexity" evidence="10">
    <location>
        <begin position="304"/>
        <end position="319"/>
    </location>
</feature>
<keyword evidence="8" id="KW-0539">Nucleus</keyword>
<feature type="region of interest" description="Disordered" evidence="10">
    <location>
        <begin position="654"/>
        <end position="741"/>
    </location>
</feature>
<feature type="domain" description="C2H2-type" evidence="11">
    <location>
        <begin position="176"/>
        <end position="203"/>
    </location>
</feature>
<keyword evidence="4 9" id="KW-0863">Zinc-finger</keyword>
<evidence type="ECO:0000256" key="9">
    <source>
        <dbReference type="PROSITE-ProRule" id="PRU00042"/>
    </source>
</evidence>
<dbReference type="HOGENOM" id="CLU_008830_0_0_1"/>
<feature type="region of interest" description="Disordered" evidence="10">
    <location>
        <begin position="1"/>
        <end position="143"/>
    </location>
</feature>
<accession>A0A086TFW8</accession>
<dbReference type="GO" id="GO:0008270">
    <property type="term" value="F:zinc ion binding"/>
    <property type="evidence" value="ECO:0007669"/>
    <property type="project" value="UniProtKB-KW"/>
</dbReference>
<evidence type="ECO:0000256" key="8">
    <source>
        <dbReference type="ARBA" id="ARBA00023242"/>
    </source>
</evidence>
<feature type="compositionally biased region" description="Polar residues" evidence="10">
    <location>
        <begin position="440"/>
        <end position="454"/>
    </location>
</feature>
<dbReference type="EMBL" id="JPKY01000004">
    <property type="protein sequence ID" value="KFH48250.1"/>
    <property type="molecule type" value="Genomic_DNA"/>
</dbReference>
<evidence type="ECO:0000256" key="4">
    <source>
        <dbReference type="ARBA" id="ARBA00022771"/>
    </source>
</evidence>
<dbReference type="GO" id="GO:0051701">
    <property type="term" value="P:biological process involved in interaction with host"/>
    <property type="evidence" value="ECO:0007669"/>
    <property type="project" value="UniProtKB-ARBA"/>
</dbReference>
<keyword evidence="13" id="KW-1185">Reference proteome</keyword>
<evidence type="ECO:0000256" key="1">
    <source>
        <dbReference type="ARBA" id="ARBA00004123"/>
    </source>
</evidence>
<comment type="subcellular location">
    <subcellularLocation>
        <location evidence="1">Nucleus</location>
    </subcellularLocation>
</comment>
<evidence type="ECO:0000256" key="5">
    <source>
        <dbReference type="ARBA" id="ARBA00022833"/>
    </source>
</evidence>
<dbReference type="PANTHER" id="PTHR19818">
    <property type="entry name" value="ZINC FINGER PROTEIN ZIC AND GLI"/>
    <property type="match status" value="1"/>
</dbReference>
<feature type="compositionally biased region" description="Basic and acidic residues" evidence="10">
    <location>
        <begin position="94"/>
        <end position="105"/>
    </location>
</feature>
<dbReference type="GO" id="GO:0000978">
    <property type="term" value="F:RNA polymerase II cis-regulatory region sequence-specific DNA binding"/>
    <property type="evidence" value="ECO:0007669"/>
    <property type="project" value="TreeGrafter"/>
</dbReference>
<sequence>MAATFRPVNSSVPHDAAAISAKGDVMTSSPSPATPRPSTAPHPNMSKAIDEATTPTRATFSPSIAGQQRLPSSPLSRAAQAPGSVDGSQNGARQHSDEPQQRDSMDVDMDDSDGENGADDGAASDDDSVNADGSGSNKKKKSQRFYCTEFPPCKLSFTRSEHLARHIRKHTGERPFQCHCSRRFSRLDNLRQHAQTVHVNEDIPIDSLAATGSRFQRQMRTNDRVRQAGNRARASTSGSAGGPPRGHSKSLSTSSINSIGSVGSTYSTATDARRRPAPLVMADPRSRPMDTYRSNADGTYMYRPSSPSEFSTPTSSTFSVGQGSPRWGPGLASPTTSHSRSQSMYTSGSRTSGRRLSVPSAADPFQSQAPGRPVFEGSGPPNASNGGLFSSSSGGLVTSPTSSTISGWSGRRESTSSATEEAWKRRTWHPDSRSYHQNHHSSQLNDVASQSSMGLNPPPPIANPSNAKTTLRLPGIESFDLPRPPLPPSPIMADTQQRPSFVVRNGGDATAAEERRNLNVYDASLQRGLNRLDIGPNTPPRDSAGAWASEANQAVQAQSENTRVNAPVVRFEGQHGSPSYPSHGGPIPGQSLHQQTMSAPSLASTRESKRRGWYNGPVTSRHDEVQRSPQDPRAAHVDRMVHPNVSAFSGFPVREQQQAPQQQQQQQQQLQQKQIQHQPQHHYQHQYQLQVQQHQQPQQHERPGIGGDYSQREQHERPVNTGDHYQQQQHQQQERPVNGNDHLRRLEALVAVATSEGSTATAY</sequence>
<feature type="compositionally biased region" description="Low complexity" evidence="10">
    <location>
        <begin position="685"/>
        <end position="698"/>
    </location>
</feature>
<dbReference type="InterPro" id="IPR050329">
    <property type="entry name" value="GLI_C2H2-zinc-finger"/>
</dbReference>
<organism evidence="12 13">
    <name type="scientific">Hapsidospora chrysogenum (strain ATCC 11550 / CBS 779.69 / DSM 880 / IAM 14645 / JCM 23072 / IMI 49137)</name>
    <name type="common">Acremonium chrysogenum</name>
    <dbReference type="NCBI Taxonomy" id="857340"/>
    <lineage>
        <taxon>Eukaryota</taxon>
        <taxon>Fungi</taxon>
        <taxon>Dikarya</taxon>
        <taxon>Ascomycota</taxon>
        <taxon>Pezizomycotina</taxon>
        <taxon>Sordariomycetes</taxon>
        <taxon>Hypocreomycetidae</taxon>
        <taxon>Hypocreales</taxon>
        <taxon>Bionectriaceae</taxon>
        <taxon>Hapsidospora</taxon>
    </lineage>
</organism>
<feature type="compositionally biased region" description="Low complexity" evidence="10">
    <location>
        <begin position="384"/>
        <end position="404"/>
    </location>
</feature>